<sequence>MPTYNPPKTMTSPYPSPSPPPFPTERKLKKPLMEKRRRARMNECLDQLKQLLLNIAPHQRSKLEKADILEMTVAYLSQFHLKNPEHMPKTINDPTVYRHYYNEGFMMAASASLSYLNSVLTSSLISPQLQQLHLGLVQHLQSIISSSSTTAVPYNCVNDLNGVYMPSSSVFPTCPSVPQSHQNLILHHTSNHQRFRRSNTQLLSDYSPKRMFHSSSNEENVCTSTVSQIRSPMSDDSTSNESSPSPSFHKNVSNTFPKFPGLTTTSSKVWRPF</sequence>
<feature type="compositionally biased region" description="Polar residues" evidence="5">
    <location>
        <begin position="213"/>
        <end position="230"/>
    </location>
</feature>
<dbReference type="SUPFAM" id="SSF47459">
    <property type="entry name" value="HLH, helix-loop-helix DNA-binding domain"/>
    <property type="match status" value="1"/>
</dbReference>
<dbReference type="Gene3D" id="4.10.280.10">
    <property type="entry name" value="Helix-loop-helix DNA-binding domain"/>
    <property type="match status" value="1"/>
</dbReference>
<keyword evidence="2" id="KW-0805">Transcription regulation</keyword>
<evidence type="ECO:0000256" key="4">
    <source>
        <dbReference type="ARBA" id="ARBA00023242"/>
    </source>
</evidence>
<accession>A0ABD6EB08</accession>
<organism evidence="7 8">
    <name type="scientific">Gnathostoma spinigerum</name>
    <dbReference type="NCBI Taxonomy" id="75299"/>
    <lineage>
        <taxon>Eukaryota</taxon>
        <taxon>Metazoa</taxon>
        <taxon>Ecdysozoa</taxon>
        <taxon>Nematoda</taxon>
        <taxon>Chromadorea</taxon>
        <taxon>Rhabditida</taxon>
        <taxon>Spirurina</taxon>
        <taxon>Gnathostomatomorpha</taxon>
        <taxon>Gnathostomatoidea</taxon>
        <taxon>Gnathostomatidae</taxon>
        <taxon>Gnathostoma</taxon>
    </lineage>
</organism>
<dbReference type="Proteomes" id="UP001608902">
    <property type="component" value="Unassembled WGS sequence"/>
</dbReference>
<evidence type="ECO:0000256" key="3">
    <source>
        <dbReference type="ARBA" id="ARBA00023163"/>
    </source>
</evidence>
<name>A0ABD6EB08_9BILA</name>
<comment type="subcellular location">
    <subcellularLocation>
        <location evidence="1">Nucleus</location>
    </subcellularLocation>
</comment>
<feature type="region of interest" description="Disordered" evidence="5">
    <location>
        <begin position="211"/>
        <end position="256"/>
    </location>
</feature>
<keyword evidence="3" id="KW-0804">Transcription</keyword>
<evidence type="ECO:0000313" key="8">
    <source>
        <dbReference type="Proteomes" id="UP001608902"/>
    </source>
</evidence>
<evidence type="ECO:0000256" key="5">
    <source>
        <dbReference type="SAM" id="MobiDB-lite"/>
    </source>
</evidence>
<keyword evidence="8" id="KW-1185">Reference proteome</keyword>
<dbReference type="Pfam" id="PF00010">
    <property type="entry name" value="HLH"/>
    <property type="match status" value="1"/>
</dbReference>
<dbReference type="InterPro" id="IPR050370">
    <property type="entry name" value="HES_HEY"/>
</dbReference>
<proteinExistence type="predicted"/>
<keyword evidence="4" id="KW-0539">Nucleus</keyword>
<protein>
    <recommendedName>
        <fullName evidence="6">BHLH domain-containing protein</fullName>
    </recommendedName>
</protein>
<comment type="caution">
    <text evidence="7">The sequence shown here is derived from an EMBL/GenBank/DDBJ whole genome shotgun (WGS) entry which is preliminary data.</text>
</comment>
<feature type="compositionally biased region" description="Low complexity" evidence="5">
    <location>
        <begin position="1"/>
        <end position="13"/>
    </location>
</feature>
<feature type="compositionally biased region" description="Low complexity" evidence="5">
    <location>
        <begin position="231"/>
        <end position="247"/>
    </location>
</feature>
<dbReference type="AlphaFoldDB" id="A0ABD6EB08"/>
<evidence type="ECO:0000313" key="7">
    <source>
        <dbReference type="EMBL" id="MFH4977225.1"/>
    </source>
</evidence>
<dbReference type="PANTHER" id="PTHR10985">
    <property type="entry name" value="BASIC HELIX-LOOP-HELIX TRANSCRIPTION FACTOR, HES-RELATED"/>
    <property type="match status" value="1"/>
</dbReference>
<evidence type="ECO:0000256" key="1">
    <source>
        <dbReference type="ARBA" id="ARBA00004123"/>
    </source>
</evidence>
<feature type="domain" description="BHLH" evidence="6">
    <location>
        <begin position="25"/>
        <end position="79"/>
    </location>
</feature>
<dbReference type="SMART" id="SM00353">
    <property type="entry name" value="HLH"/>
    <property type="match status" value="1"/>
</dbReference>
<evidence type="ECO:0000256" key="2">
    <source>
        <dbReference type="ARBA" id="ARBA00023015"/>
    </source>
</evidence>
<evidence type="ECO:0000259" key="6">
    <source>
        <dbReference type="PROSITE" id="PS50888"/>
    </source>
</evidence>
<dbReference type="CDD" id="cd11410">
    <property type="entry name" value="bHLH_O_HES"/>
    <property type="match status" value="1"/>
</dbReference>
<dbReference type="InterPro" id="IPR011598">
    <property type="entry name" value="bHLH_dom"/>
</dbReference>
<feature type="region of interest" description="Disordered" evidence="5">
    <location>
        <begin position="1"/>
        <end position="29"/>
    </location>
</feature>
<feature type="compositionally biased region" description="Pro residues" evidence="5">
    <location>
        <begin position="14"/>
        <end position="23"/>
    </location>
</feature>
<dbReference type="InterPro" id="IPR036638">
    <property type="entry name" value="HLH_DNA-bd_sf"/>
</dbReference>
<dbReference type="PROSITE" id="PS50888">
    <property type="entry name" value="BHLH"/>
    <property type="match status" value="1"/>
</dbReference>
<gene>
    <name evidence="7" type="ORF">AB6A40_003934</name>
</gene>
<dbReference type="EMBL" id="JBGFUD010002152">
    <property type="protein sequence ID" value="MFH4977225.1"/>
    <property type="molecule type" value="Genomic_DNA"/>
</dbReference>
<dbReference type="GO" id="GO:0005634">
    <property type="term" value="C:nucleus"/>
    <property type="evidence" value="ECO:0007669"/>
    <property type="project" value="UniProtKB-SubCell"/>
</dbReference>
<reference evidence="7 8" key="1">
    <citation type="submission" date="2024-08" db="EMBL/GenBank/DDBJ databases">
        <title>Gnathostoma spinigerum genome.</title>
        <authorList>
            <person name="Gonzalez-Bertolin B."/>
            <person name="Monzon S."/>
            <person name="Zaballos A."/>
            <person name="Jimenez P."/>
            <person name="Dekumyoy P."/>
            <person name="Varona S."/>
            <person name="Cuesta I."/>
            <person name="Sumanam S."/>
            <person name="Adisakwattana P."/>
            <person name="Gasser R.B."/>
            <person name="Hernandez-Gonzalez A."/>
            <person name="Young N.D."/>
            <person name="Perteguer M.J."/>
        </authorList>
    </citation>
    <scope>NUCLEOTIDE SEQUENCE [LARGE SCALE GENOMIC DNA]</scope>
    <source>
        <strain evidence="7">AL3</strain>
        <tissue evidence="7">Liver</tissue>
    </source>
</reference>